<dbReference type="AlphaFoldDB" id="A0A8H7S0W9"/>
<dbReference type="InterPro" id="IPR036282">
    <property type="entry name" value="Glutathione-S-Trfase_C_sf"/>
</dbReference>
<dbReference type="InterPro" id="IPR010987">
    <property type="entry name" value="Glutathione-S-Trfase_C-like"/>
</dbReference>
<dbReference type="GO" id="GO:0006749">
    <property type="term" value="P:glutathione metabolic process"/>
    <property type="evidence" value="ECO:0007669"/>
    <property type="project" value="TreeGrafter"/>
</dbReference>
<dbReference type="OrthoDB" id="414243at2759"/>
<proteinExistence type="predicted"/>
<dbReference type="PANTHER" id="PTHR11571:SF150">
    <property type="entry name" value="GLUTATHIONE S-TRANSFERASE"/>
    <property type="match status" value="1"/>
</dbReference>
<dbReference type="PROSITE" id="PS50405">
    <property type="entry name" value="GST_CTER"/>
    <property type="match status" value="1"/>
</dbReference>
<evidence type="ECO:0000259" key="1">
    <source>
        <dbReference type="PROSITE" id="PS50405"/>
    </source>
</evidence>
<dbReference type="Gene3D" id="1.20.1050.10">
    <property type="match status" value="1"/>
</dbReference>
<evidence type="ECO:0000313" key="3">
    <source>
        <dbReference type="Proteomes" id="UP000646827"/>
    </source>
</evidence>
<reference evidence="2 3" key="1">
    <citation type="submission" date="2020-12" db="EMBL/GenBank/DDBJ databases">
        <title>Metabolic potential, ecology and presence of endohyphal bacteria is reflected in genomic diversity of Mucoromycotina.</title>
        <authorList>
            <person name="Muszewska A."/>
            <person name="Okrasinska A."/>
            <person name="Steczkiewicz K."/>
            <person name="Drgas O."/>
            <person name="Orlowska M."/>
            <person name="Perlinska-Lenart U."/>
            <person name="Aleksandrzak-Piekarczyk T."/>
            <person name="Szatraj K."/>
            <person name="Zielenkiewicz U."/>
            <person name="Pilsyk S."/>
            <person name="Malc E."/>
            <person name="Mieczkowski P."/>
            <person name="Kruszewska J.S."/>
            <person name="Biernat P."/>
            <person name="Pawlowska J."/>
        </authorList>
    </citation>
    <scope>NUCLEOTIDE SEQUENCE [LARGE SCALE GENOMIC DNA]</scope>
    <source>
        <strain evidence="2 3">CBS 142.35</strain>
    </source>
</reference>
<accession>A0A8H7S0W9</accession>
<comment type="caution">
    <text evidence="2">The sequence shown here is derived from an EMBL/GenBank/DDBJ whole genome shotgun (WGS) entry which is preliminary data.</text>
</comment>
<dbReference type="GO" id="GO:0004364">
    <property type="term" value="F:glutathione transferase activity"/>
    <property type="evidence" value="ECO:0007669"/>
    <property type="project" value="TreeGrafter"/>
</dbReference>
<sequence>MTNQDTLVNLSHLKLYYFKFNEEISKVYIGRGENLKLFIVDTGIPHEYHQYNWDEWVKIRGDWINNRGYTPGALPAIETADGKLFGLTVPTLRFLSKNLKKYYGNNAIDEHWVDMISDLANDWYADFDPSVWPGDYLPRDVYLEKKRPKHIERLDRFYAAKEGPYALGTEISFADFQVYHMIKEDKMIVLPPHLDAFVRAFEARPNIKKYMEEKKNI</sequence>
<dbReference type="InterPro" id="IPR050213">
    <property type="entry name" value="GST_superfamily"/>
</dbReference>
<dbReference type="PANTHER" id="PTHR11571">
    <property type="entry name" value="GLUTATHIONE S-TRANSFERASE"/>
    <property type="match status" value="1"/>
</dbReference>
<name>A0A8H7S0W9_9FUNG</name>
<dbReference type="Pfam" id="PF14497">
    <property type="entry name" value="GST_C_3"/>
    <property type="match status" value="1"/>
</dbReference>
<dbReference type="SUPFAM" id="SSF47616">
    <property type="entry name" value="GST C-terminal domain-like"/>
    <property type="match status" value="1"/>
</dbReference>
<dbReference type="EMBL" id="JAEPRB010000136">
    <property type="protein sequence ID" value="KAG2220570.1"/>
    <property type="molecule type" value="Genomic_DNA"/>
</dbReference>
<keyword evidence="3" id="KW-1185">Reference proteome</keyword>
<gene>
    <name evidence="2" type="ORF">INT45_008751</name>
</gene>
<dbReference type="Proteomes" id="UP000646827">
    <property type="component" value="Unassembled WGS sequence"/>
</dbReference>
<feature type="domain" description="GST C-terminal" evidence="1">
    <location>
        <begin position="106"/>
        <end position="217"/>
    </location>
</feature>
<dbReference type="InterPro" id="IPR004046">
    <property type="entry name" value="GST_C"/>
</dbReference>
<protein>
    <recommendedName>
        <fullName evidence="1">GST C-terminal domain-containing protein</fullName>
    </recommendedName>
</protein>
<organism evidence="2 3">
    <name type="scientific">Circinella minor</name>
    <dbReference type="NCBI Taxonomy" id="1195481"/>
    <lineage>
        <taxon>Eukaryota</taxon>
        <taxon>Fungi</taxon>
        <taxon>Fungi incertae sedis</taxon>
        <taxon>Mucoromycota</taxon>
        <taxon>Mucoromycotina</taxon>
        <taxon>Mucoromycetes</taxon>
        <taxon>Mucorales</taxon>
        <taxon>Lichtheimiaceae</taxon>
        <taxon>Circinella</taxon>
    </lineage>
</organism>
<evidence type="ECO:0000313" key="2">
    <source>
        <dbReference type="EMBL" id="KAG2220570.1"/>
    </source>
</evidence>
<dbReference type="Gene3D" id="3.40.30.10">
    <property type="entry name" value="Glutaredoxin"/>
    <property type="match status" value="1"/>
</dbReference>